<dbReference type="InterPro" id="IPR024986">
    <property type="entry name" value="Nipped-B_C"/>
</dbReference>
<accession>A0A6A0H4Q7</accession>
<proteinExistence type="inferred from homology"/>
<keyword evidence="1" id="KW-0539">Nucleus</keyword>
<comment type="subcellular location">
    <subcellularLocation>
        <location evidence="1">Nucleus</location>
    </subcellularLocation>
</comment>
<sequence>MDWTPQVLECSVSSSLTVRHSSLRVTQLVLSQGLVHPVQIVPYLVCMSTDCEEVIAHSADKQLQDIEKKYPGFVGMKAMQGFRLSYRLQTMIQPGDITRGFRQKEGEIPSALNSFLYSTMRGTKQQRRAVAISLLRQFDEMAVSLQ</sequence>
<keyword evidence="1" id="KW-0677">Repeat</keyword>
<feature type="domain" description="Sister chromatid cohesion C-terminal" evidence="2">
    <location>
        <begin position="5"/>
        <end position="140"/>
    </location>
</feature>
<reference evidence="3" key="1">
    <citation type="submission" date="2014-08" db="EMBL/GenBank/DDBJ databases">
        <authorList>
            <person name="Murali S."/>
            <person name="Richards S."/>
            <person name="Bandaranaike D."/>
            <person name="Bellair M."/>
            <person name="Blankenburg K."/>
            <person name="Chao H."/>
            <person name="Dinh H."/>
            <person name="Doddapaneni H."/>
            <person name="Dugan-Rocha S."/>
            <person name="Elkadiri S."/>
            <person name="Gnanaolivu R."/>
            <person name="Hughes D."/>
            <person name="Lee S."/>
            <person name="Li M."/>
            <person name="Ming W."/>
            <person name="Munidasa M."/>
            <person name="Muniz J."/>
            <person name="Nguyen L."/>
            <person name="Osuji N."/>
            <person name="Pu L.-L."/>
            <person name="Puazo M."/>
            <person name="Skinner E."/>
            <person name="Qu C."/>
            <person name="Quiroz J."/>
            <person name="Raj R."/>
            <person name="Weissenberger G."/>
            <person name="Xin Y."/>
            <person name="Zou X."/>
            <person name="Han Y."/>
            <person name="Worley K."/>
            <person name="Muzny D."/>
            <person name="Gibbs R."/>
        </authorList>
    </citation>
    <scope>NUCLEOTIDE SEQUENCE</scope>
    <source>
        <strain evidence="3">HAZT.00-mixed</strain>
        <tissue evidence="3">Whole organism</tissue>
    </source>
</reference>
<evidence type="ECO:0000259" key="2">
    <source>
        <dbReference type="Pfam" id="PF12830"/>
    </source>
</evidence>
<dbReference type="GO" id="GO:0010468">
    <property type="term" value="P:regulation of gene expression"/>
    <property type="evidence" value="ECO:0007669"/>
    <property type="project" value="InterPro"/>
</dbReference>
<keyword evidence="1" id="KW-0131">Cell cycle</keyword>
<dbReference type="GO" id="GO:0140588">
    <property type="term" value="P:chromatin looping"/>
    <property type="evidence" value="ECO:0007669"/>
    <property type="project" value="InterPro"/>
</dbReference>
<dbReference type="InterPro" id="IPR033031">
    <property type="entry name" value="Scc2/Nipped-B"/>
</dbReference>
<dbReference type="Proteomes" id="UP000711488">
    <property type="component" value="Unassembled WGS sequence"/>
</dbReference>
<evidence type="ECO:0000313" key="3">
    <source>
        <dbReference type="EMBL" id="KAA0199079.1"/>
    </source>
</evidence>
<dbReference type="GO" id="GO:0034087">
    <property type="term" value="P:establishment of mitotic sister chromatid cohesion"/>
    <property type="evidence" value="ECO:0007669"/>
    <property type="project" value="TreeGrafter"/>
</dbReference>
<dbReference type="GO" id="GO:0003682">
    <property type="term" value="F:chromatin binding"/>
    <property type="evidence" value="ECO:0007669"/>
    <property type="project" value="TreeGrafter"/>
</dbReference>
<dbReference type="Pfam" id="PF12830">
    <property type="entry name" value="Nipped-B_C"/>
    <property type="match status" value="1"/>
</dbReference>
<dbReference type="OrthoDB" id="418242at2759"/>
<comment type="similarity">
    <text evidence="1">Belongs to the SCC2/Nipped-B family.</text>
</comment>
<dbReference type="PANTHER" id="PTHR21704:SF18">
    <property type="entry name" value="NIPPED-B-LIKE PROTEIN"/>
    <property type="match status" value="1"/>
</dbReference>
<dbReference type="EMBL" id="JQDR03007133">
    <property type="protein sequence ID" value="KAA0199079.1"/>
    <property type="molecule type" value="Genomic_DNA"/>
</dbReference>
<dbReference type="GO" id="GO:1990414">
    <property type="term" value="P:replication-born double-strand break repair via sister chromatid exchange"/>
    <property type="evidence" value="ECO:0007669"/>
    <property type="project" value="TreeGrafter"/>
</dbReference>
<dbReference type="PANTHER" id="PTHR21704">
    <property type="entry name" value="NIPPED-B-LIKE PROTEIN DELANGIN SCC2-RELATED"/>
    <property type="match status" value="1"/>
</dbReference>
<protein>
    <recommendedName>
        <fullName evidence="1">Nipped-B protein</fullName>
    </recommendedName>
</protein>
<reference evidence="3" key="3">
    <citation type="submission" date="2019-06" db="EMBL/GenBank/DDBJ databases">
        <authorList>
            <person name="Poynton C."/>
            <person name="Hasenbein S."/>
            <person name="Benoit J.B."/>
            <person name="Sepulveda M.S."/>
            <person name="Poelchau M.F."/>
            <person name="Murali S.C."/>
            <person name="Chen S."/>
            <person name="Glastad K.M."/>
            <person name="Werren J.H."/>
            <person name="Vineis J.H."/>
            <person name="Bowen J.L."/>
            <person name="Friedrich M."/>
            <person name="Jones J."/>
            <person name="Robertson H.M."/>
            <person name="Feyereisen R."/>
            <person name="Mechler-Hickson A."/>
            <person name="Mathers N."/>
            <person name="Lee C.E."/>
            <person name="Colbourne J.K."/>
            <person name="Biales A."/>
            <person name="Johnston J.S."/>
            <person name="Wellborn G.A."/>
            <person name="Rosendale A.J."/>
            <person name="Cridge A.G."/>
            <person name="Munoz-Torres M.C."/>
            <person name="Bain P.A."/>
            <person name="Manny A.R."/>
            <person name="Major K.M."/>
            <person name="Lambert F.N."/>
            <person name="Vulpe C.D."/>
            <person name="Tuck P."/>
            <person name="Blalock B.J."/>
            <person name="Lin Y.-Y."/>
            <person name="Smith M.E."/>
            <person name="Ochoa-Acuna H."/>
            <person name="Chen M.-J.M."/>
            <person name="Childers C.P."/>
            <person name="Qu J."/>
            <person name="Dugan S."/>
            <person name="Lee S.L."/>
            <person name="Chao H."/>
            <person name="Dinh H."/>
            <person name="Han Y."/>
            <person name="Doddapaneni H."/>
            <person name="Worley K.C."/>
            <person name="Muzny D.M."/>
            <person name="Gibbs R.A."/>
            <person name="Richards S."/>
        </authorList>
    </citation>
    <scope>NUCLEOTIDE SEQUENCE</scope>
    <source>
        <strain evidence="3">HAZT.00-mixed</strain>
        <tissue evidence="3">Whole organism</tissue>
    </source>
</reference>
<comment type="caution">
    <text evidence="3">The sequence shown here is derived from an EMBL/GenBank/DDBJ whole genome shotgun (WGS) entry which is preliminary data.</text>
</comment>
<dbReference type="AlphaFoldDB" id="A0A6A0H4Q7"/>
<dbReference type="GO" id="GO:0090694">
    <property type="term" value="C:Scc2-Scc4 cohesin loading complex"/>
    <property type="evidence" value="ECO:0007669"/>
    <property type="project" value="TreeGrafter"/>
</dbReference>
<gene>
    <name evidence="3" type="ORF">HAZT_HAZT003388</name>
</gene>
<dbReference type="GO" id="GO:0071169">
    <property type="term" value="P:establishment of protein localization to chromatin"/>
    <property type="evidence" value="ECO:0007669"/>
    <property type="project" value="TreeGrafter"/>
</dbReference>
<evidence type="ECO:0000256" key="1">
    <source>
        <dbReference type="RuleBase" id="RU364107"/>
    </source>
</evidence>
<organism evidence="3">
    <name type="scientific">Hyalella azteca</name>
    <name type="common">Amphipod</name>
    <dbReference type="NCBI Taxonomy" id="294128"/>
    <lineage>
        <taxon>Eukaryota</taxon>
        <taxon>Metazoa</taxon>
        <taxon>Ecdysozoa</taxon>
        <taxon>Arthropoda</taxon>
        <taxon>Crustacea</taxon>
        <taxon>Multicrustacea</taxon>
        <taxon>Malacostraca</taxon>
        <taxon>Eumalacostraca</taxon>
        <taxon>Peracarida</taxon>
        <taxon>Amphipoda</taxon>
        <taxon>Senticaudata</taxon>
        <taxon>Talitrida</taxon>
        <taxon>Talitroidea</taxon>
        <taxon>Hyalellidae</taxon>
        <taxon>Hyalella</taxon>
    </lineage>
</organism>
<reference evidence="3" key="2">
    <citation type="journal article" date="2018" name="Environ. Sci. Technol.">
        <title>The Toxicogenome of Hyalella azteca: A Model for Sediment Ecotoxicology and Evolutionary Toxicology.</title>
        <authorList>
            <person name="Poynton H.C."/>
            <person name="Hasenbein S."/>
            <person name="Benoit J.B."/>
            <person name="Sepulveda M.S."/>
            <person name="Poelchau M.F."/>
            <person name="Hughes D.S.T."/>
            <person name="Murali S.C."/>
            <person name="Chen S."/>
            <person name="Glastad K.M."/>
            <person name="Goodisman M.A.D."/>
            <person name="Werren J.H."/>
            <person name="Vineis J.H."/>
            <person name="Bowen J.L."/>
            <person name="Friedrich M."/>
            <person name="Jones J."/>
            <person name="Robertson H.M."/>
            <person name="Feyereisen R."/>
            <person name="Mechler-Hickson A."/>
            <person name="Mathers N."/>
            <person name="Lee C.E."/>
            <person name="Colbourne J.K."/>
            <person name="Biales A."/>
            <person name="Johnston J.S."/>
            <person name="Wellborn G.A."/>
            <person name="Rosendale A.J."/>
            <person name="Cridge A.G."/>
            <person name="Munoz-Torres M.C."/>
            <person name="Bain P.A."/>
            <person name="Manny A.R."/>
            <person name="Major K.M."/>
            <person name="Lambert F.N."/>
            <person name="Vulpe C.D."/>
            <person name="Tuck P."/>
            <person name="Blalock B.J."/>
            <person name="Lin Y.Y."/>
            <person name="Smith M.E."/>
            <person name="Ochoa-Acuna H."/>
            <person name="Chen M.M."/>
            <person name="Childers C.P."/>
            <person name="Qu J."/>
            <person name="Dugan S."/>
            <person name="Lee S.L."/>
            <person name="Chao H."/>
            <person name="Dinh H."/>
            <person name="Han Y."/>
            <person name="Doddapaneni H."/>
            <person name="Worley K.C."/>
            <person name="Muzny D.M."/>
            <person name="Gibbs R.A."/>
            <person name="Richards S."/>
        </authorList>
    </citation>
    <scope>NUCLEOTIDE SEQUENCE</scope>
    <source>
        <strain evidence="3">HAZT.00-mixed</strain>
        <tissue evidence="3">Whole organism</tissue>
    </source>
</reference>
<dbReference type="GO" id="GO:0061775">
    <property type="term" value="F:cohesin loader activity"/>
    <property type="evidence" value="ECO:0007669"/>
    <property type="project" value="InterPro"/>
</dbReference>
<name>A0A6A0H4Q7_HYAAZ</name>